<evidence type="ECO:0000313" key="10">
    <source>
        <dbReference type="EMBL" id="RJE19942.1"/>
    </source>
</evidence>
<dbReference type="SMART" id="SM01320">
    <property type="entry name" value="TRP_N"/>
    <property type="match status" value="1"/>
</dbReference>
<dbReference type="STRING" id="2070753.A0A3A2ZA09"/>
<keyword evidence="11" id="KW-1185">Reference proteome</keyword>
<accession>A0A3A2ZA09</accession>
<comment type="similarity">
    <text evidence="2">Belongs to the transient receptor potential (TRP) ion channel family.</text>
</comment>
<feature type="transmembrane region" description="Helical" evidence="7">
    <location>
        <begin position="554"/>
        <end position="580"/>
    </location>
</feature>
<dbReference type="PANTHER" id="PTHR31145:SF2">
    <property type="entry name" value="FLAVIN CARRIER PROTEIN 2"/>
    <property type="match status" value="1"/>
</dbReference>
<dbReference type="Proteomes" id="UP000266188">
    <property type="component" value="Unassembled WGS sequence"/>
</dbReference>
<dbReference type="EMBL" id="MVGC01000355">
    <property type="protein sequence ID" value="RJE19942.1"/>
    <property type="molecule type" value="Genomic_DNA"/>
</dbReference>
<dbReference type="GO" id="GO:0009272">
    <property type="term" value="P:fungal-type cell wall biogenesis"/>
    <property type="evidence" value="ECO:0007669"/>
    <property type="project" value="TreeGrafter"/>
</dbReference>
<proteinExistence type="inferred from homology"/>
<dbReference type="GO" id="GO:0055085">
    <property type="term" value="P:transmembrane transport"/>
    <property type="evidence" value="ECO:0007669"/>
    <property type="project" value="TreeGrafter"/>
</dbReference>
<keyword evidence="6 7" id="KW-0472">Membrane</keyword>
<feature type="signal peptide" evidence="8">
    <location>
        <begin position="1"/>
        <end position="21"/>
    </location>
</feature>
<evidence type="ECO:0000256" key="3">
    <source>
        <dbReference type="ARBA" id="ARBA00022692"/>
    </source>
</evidence>
<dbReference type="PANTHER" id="PTHR31145">
    <property type="entry name" value="INTEGRAL MEMBRANE PROTEIN (AFU_ORTHOLOGUE AFUA_7G01610)"/>
    <property type="match status" value="1"/>
</dbReference>
<evidence type="ECO:0000256" key="7">
    <source>
        <dbReference type="SAM" id="Phobius"/>
    </source>
</evidence>
<feature type="transmembrane region" description="Helical" evidence="7">
    <location>
        <begin position="405"/>
        <end position="424"/>
    </location>
</feature>
<feature type="transmembrane region" description="Helical" evidence="7">
    <location>
        <begin position="489"/>
        <end position="509"/>
    </location>
</feature>
<dbReference type="GO" id="GO:0016020">
    <property type="term" value="C:membrane"/>
    <property type="evidence" value="ECO:0007669"/>
    <property type="project" value="UniProtKB-SubCell"/>
</dbReference>
<dbReference type="InterPro" id="IPR032800">
    <property type="entry name" value="TRP_N"/>
</dbReference>
<feature type="transmembrane region" description="Helical" evidence="7">
    <location>
        <begin position="521"/>
        <end position="542"/>
    </location>
</feature>
<feature type="transmembrane region" description="Helical" evidence="7">
    <location>
        <begin position="463"/>
        <end position="483"/>
    </location>
</feature>
<dbReference type="OrthoDB" id="5212126at2759"/>
<evidence type="ECO:0000256" key="8">
    <source>
        <dbReference type="SAM" id="SignalP"/>
    </source>
</evidence>
<keyword evidence="5 7" id="KW-1133">Transmembrane helix</keyword>
<sequence length="742" mass="83129">MQFPLITFFLFVGFFSSIGFAVNLIESKALHQCSDNLDLTATKFNAVFTPHNKSIALAFNGVSRLSENVTAEVILMVYGHTALRKQFNPCDLNLAGLCPMTPGPVRAMDTNMEVPQFITAQIPHIAYTVPDLDVSVRVYINSTDDSKYTCIEAALSNGKTVYQPAVSWAMAVISGIGLVASAISFNSAVKVIFNIISLFAFMQSQAIIGMTSVNMPPIVESWTQNFQWSMGIIHVGFVERFCTWYQRATGGTPSTILSDLSTTSIHVVKKRFYNPLRYGPWLGTPIHERLVRKNDENETPKPDIVVRGIERVAFRAGVEVINIFLTGLVFFVVFVIIVIMVSLLMASYEFIVRSRKPRCQTFKDFKERSKPLAKAIMFRVLVIAYAQICTLSLWELTQRDSAAEIVLAICILLTMTIPIGFGLYKIMLVIRMVRQTAKGNSTYSLESRSNQWEFLCLQYKPRAYFFAVLYFVFLLTRSTFVSLGQSAPVVQTIVLVIVQSIMLIVTAIYRPWIDRRTNTFNISITVVSFANAVFLLFFAGILKQPSLMTGVMGVIFFVYNAIFTVIFLMITIGAAARAIVSKKQCPNNQYQPIQESQSSVALPQNRNPTTEMNSLIGTAENVQGPLYEPTQFGSGNRGRPGMKSPPQYISPYTRNASSSLVDLSVPLLPSDALSRHAYASRQCSPSSFDDRWARQRSVSPLRLAWFHHIPGLCVCWTMHRASMCVHFVCIDFHYVLCGYILF</sequence>
<gene>
    <name evidence="10" type="ORF">PHISCL_07723</name>
</gene>
<evidence type="ECO:0000313" key="11">
    <source>
        <dbReference type="Proteomes" id="UP000266188"/>
    </source>
</evidence>
<evidence type="ECO:0000259" key="9">
    <source>
        <dbReference type="SMART" id="SM01320"/>
    </source>
</evidence>
<protein>
    <submittedName>
        <fullName evidence="10">DUF907 domain protein</fullName>
    </submittedName>
</protein>
<feature type="transmembrane region" description="Helical" evidence="7">
    <location>
        <begin position="192"/>
        <end position="213"/>
    </location>
</feature>
<keyword evidence="4 8" id="KW-0732">Signal</keyword>
<dbReference type="InterPro" id="IPR010308">
    <property type="entry name" value="TRP_C"/>
</dbReference>
<feature type="transmembrane region" description="Helical" evidence="7">
    <location>
        <begin position="372"/>
        <end position="393"/>
    </location>
</feature>
<organism evidence="10 11">
    <name type="scientific">Aspergillus sclerotialis</name>
    <dbReference type="NCBI Taxonomy" id="2070753"/>
    <lineage>
        <taxon>Eukaryota</taxon>
        <taxon>Fungi</taxon>
        <taxon>Dikarya</taxon>
        <taxon>Ascomycota</taxon>
        <taxon>Pezizomycotina</taxon>
        <taxon>Eurotiomycetes</taxon>
        <taxon>Eurotiomycetidae</taxon>
        <taxon>Eurotiales</taxon>
        <taxon>Aspergillaceae</taxon>
        <taxon>Aspergillus</taxon>
        <taxon>Aspergillus subgen. Polypaecilum</taxon>
    </lineage>
</organism>
<name>A0A3A2ZA09_9EURO</name>
<dbReference type="InterPro" id="IPR040241">
    <property type="entry name" value="TRP_Flc/Pkd2-like"/>
</dbReference>
<reference evidence="11" key="1">
    <citation type="submission" date="2017-02" db="EMBL/GenBank/DDBJ databases">
        <authorList>
            <person name="Tafer H."/>
            <person name="Lopandic K."/>
        </authorList>
    </citation>
    <scope>NUCLEOTIDE SEQUENCE [LARGE SCALE GENOMIC DNA]</scope>
    <source>
        <strain evidence="11">CBS 366.77</strain>
    </source>
</reference>
<feature type="transmembrane region" description="Helical" evidence="7">
    <location>
        <begin position="323"/>
        <end position="351"/>
    </location>
</feature>
<feature type="chain" id="PRO_5017297114" evidence="8">
    <location>
        <begin position="22"/>
        <end position="742"/>
    </location>
</feature>
<dbReference type="Pfam" id="PF06011">
    <property type="entry name" value="TRP"/>
    <property type="match status" value="1"/>
</dbReference>
<evidence type="ECO:0000256" key="6">
    <source>
        <dbReference type="ARBA" id="ARBA00023136"/>
    </source>
</evidence>
<feature type="transmembrane region" description="Helical" evidence="7">
    <location>
        <begin position="165"/>
        <end position="185"/>
    </location>
</feature>
<comment type="subcellular location">
    <subcellularLocation>
        <location evidence="1">Membrane</location>
        <topology evidence="1">Multi-pass membrane protein</topology>
    </subcellularLocation>
</comment>
<comment type="caution">
    <text evidence="10">The sequence shown here is derived from an EMBL/GenBank/DDBJ whole genome shotgun (WGS) entry which is preliminary data.</text>
</comment>
<evidence type="ECO:0000256" key="2">
    <source>
        <dbReference type="ARBA" id="ARBA00010642"/>
    </source>
</evidence>
<evidence type="ECO:0000256" key="5">
    <source>
        <dbReference type="ARBA" id="ARBA00022989"/>
    </source>
</evidence>
<feature type="domain" description="ML-like" evidence="9">
    <location>
        <begin position="23"/>
        <end position="162"/>
    </location>
</feature>
<evidence type="ECO:0000256" key="4">
    <source>
        <dbReference type="ARBA" id="ARBA00022729"/>
    </source>
</evidence>
<evidence type="ECO:0000256" key="1">
    <source>
        <dbReference type="ARBA" id="ARBA00004141"/>
    </source>
</evidence>
<dbReference type="Pfam" id="PF14558">
    <property type="entry name" value="TRP_N"/>
    <property type="match status" value="1"/>
</dbReference>
<keyword evidence="3 7" id="KW-0812">Transmembrane</keyword>
<dbReference type="AlphaFoldDB" id="A0A3A2ZA09"/>